<dbReference type="AlphaFoldDB" id="A0A1Y5HT49"/>
<evidence type="ECO:0000259" key="1">
    <source>
        <dbReference type="Pfam" id="PF08241"/>
    </source>
</evidence>
<name>A0A1Y5HT49_OLEAN</name>
<dbReference type="SUPFAM" id="SSF53335">
    <property type="entry name" value="S-adenosyl-L-methionine-dependent methyltransferases"/>
    <property type="match status" value="1"/>
</dbReference>
<proteinExistence type="predicted"/>
<comment type="caution">
    <text evidence="2">The sequence shown here is derived from an EMBL/GenBank/DDBJ whole genome shotgun (WGS) entry which is preliminary data.</text>
</comment>
<protein>
    <recommendedName>
        <fullName evidence="1">Methyltransferase type 11 domain-containing protein</fullName>
    </recommendedName>
</protein>
<evidence type="ECO:0000313" key="3">
    <source>
        <dbReference type="Proteomes" id="UP000227088"/>
    </source>
</evidence>
<accession>A0A1Y5HT49</accession>
<dbReference type="GO" id="GO:0008757">
    <property type="term" value="F:S-adenosylmethionine-dependent methyltransferase activity"/>
    <property type="evidence" value="ECO:0007669"/>
    <property type="project" value="InterPro"/>
</dbReference>
<dbReference type="Gene3D" id="3.40.50.150">
    <property type="entry name" value="Vaccinia Virus protein VP39"/>
    <property type="match status" value="1"/>
</dbReference>
<dbReference type="Pfam" id="PF08241">
    <property type="entry name" value="Methyltransf_11"/>
    <property type="match status" value="1"/>
</dbReference>
<dbReference type="Proteomes" id="UP000227088">
    <property type="component" value="Unassembled WGS sequence"/>
</dbReference>
<gene>
    <name evidence="2" type="ORF">A9R00_07095</name>
</gene>
<dbReference type="InterPro" id="IPR013216">
    <property type="entry name" value="Methyltransf_11"/>
</dbReference>
<feature type="domain" description="Methyltransferase type 11" evidence="1">
    <location>
        <begin position="86"/>
        <end position="129"/>
    </location>
</feature>
<dbReference type="EMBL" id="MABE01000403">
    <property type="protein sequence ID" value="OUS40230.1"/>
    <property type="molecule type" value="Genomic_DNA"/>
</dbReference>
<reference evidence="3" key="1">
    <citation type="journal article" date="2017" name="Proc. Natl. Acad. Sci. U.S.A.">
        <title>Simulation of Deepwater Horizon oil plume reveals substrate specialization within a complex community of hydrocarbon degraders.</title>
        <authorList>
            <person name="Hu P."/>
            <person name="Dubinsky E.A."/>
            <person name="Probst A.J."/>
            <person name="Wang J."/>
            <person name="Sieber C.M.K."/>
            <person name="Tom L.M."/>
            <person name="Gardinali P."/>
            <person name="Banfield J.F."/>
            <person name="Atlas R.M."/>
            <person name="Andersen G.L."/>
        </authorList>
    </citation>
    <scope>NUCLEOTIDE SEQUENCE [LARGE SCALE GENOMIC DNA]</scope>
</reference>
<organism evidence="2 3">
    <name type="scientific">Oleispira antarctica</name>
    <dbReference type="NCBI Taxonomy" id="188908"/>
    <lineage>
        <taxon>Bacteria</taxon>
        <taxon>Pseudomonadati</taxon>
        <taxon>Pseudomonadota</taxon>
        <taxon>Gammaproteobacteria</taxon>
        <taxon>Oceanospirillales</taxon>
        <taxon>Oceanospirillaceae</taxon>
        <taxon>Oleispira</taxon>
    </lineage>
</organism>
<sequence>MSAVPHKLDCKDYESWLESESSKRLLELQGTWLRHKIASFSGSHLMYQGLSKEAEFLQSSPIKHRFRMGLPWQQGIVNANAWMQGSEWPLPECALDVVIMQHSLDFTSRPHQMIREAARVVAPNGYLVLIGFNPMSLWGGVQKLLPFSATMPWIANTVSAGRLSDWLTLLDFSILSHETMGHINPLTFLPEQFCLQIDRTLTGSPNVMGNCYMMVAQKTVAGMTSISNRRWLMPERQLGWARSMPSKRHCDKTNI</sequence>
<evidence type="ECO:0000313" key="2">
    <source>
        <dbReference type="EMBL" id="OUS40230.1"/>
    </source>
</evidence>
<dbReference type="InterPro" id="IPR029063">
    <property type="entry name" value="SAM-dependent_MTases_sf"/>
</dbReference>